<dbReference type="SUPFAM" id="SSF53474">
    <property type="entry name" value="alpha/beta-Hydrolases"/>
    <property type="match status" value="1"/>
</dbReference>
<comment type="function">
    <text evidence="24">Key enzyme in triglyceride metabolism. Catalyzes the hydrolysis of triglycerides from circulating chylomicrons and very low density lipoproteins (VLDL), and thereby plays an important role in lipid clearance from the blood stream, lipid utilization and storage. Mediates margination of triglyceride-rich lipoprotein particles in capillaries. Recruited to its site of action on the luminal surface of vascular endothelium by binding to GPIHBP1 and cell surface heparan sulfate proteoglycans.</text>
</comment>
<reference evidence="27" key="1">
    <citation type="submission" date="2025-08" db="UniProtKB">
        <authorList>
            <consortium name="Ensembl"/>
        </authorList>
    </citation>
    <scope>IDENTIFICATION</scope>
</reference>
<sequence>MFAYLFIYLHIAQDIRAGGRGVRGAGRSAGWRRTSVLVIVSFQRKKKTYLLTDFLIFNFFFFSRRNFRARGGGEMWRKALLAAVCLCLRWGTALGEEGENNFEGIESKFSLRTPAEPDEDVCYLVPGQVNSLAQCHFNHTSKTFVVIHGWTVTGMYESWVPKLVDALYKREPDSNVIVVDWLDRAQQHYPVSAAYTRLVGKDVAMFIDWMEEQFNYPLTNLHLLGYSLGAHAAGIAGNLTKKKVNRITGLDPAGPTFEYADELTRLSPDDAEFVDVLHTYTRGSPDRSIGIQKPVGHIDIYPNGGGFQPGCNLGEALRLIAEKGLGDVDQLVKCSHERSIHLFIDSLLNEEKPSMAYRCNTKEAFEKGLCLSCRKNRCNNLGYKVNRVRTKRNTKMYLKTRAQMPYKVFHYQVKIHFFAKTNMTKTNQPFLISLYGTLDKSENIAFTLPEISSNKTFSFLIYTEVDIGDLFMVKLQWEKDTFFSWSDWWTPFSFDIQRIRMKSGETQKKVVFCSRDGTSHLSKGEEAAIFVKCSQQPVSRKRGGTKRASKENSAHESA</sequence>
<comment type="PTM">
    <text evidence="24">Tyrosine nitration after lipopolysaccharide (LPS) challenge down-regulates the lipase activity.</text>
</comment>
<dbReference type="GO" id="GO:0008201">
    <property type="term" value="F:heparin binding"/>
    <property type="evidence" value="ECO:0007669"/>
    <property type="project" value="UniProtKB-UniRule"/>
</dbReference>
<evidence type="ECO:0000256" key="7">
    <source>
        <dbReference type="ARBA" id="ARBA00022513"/>
    </source>
</evidence>
<comment type="catalytic activity">
    <reaction evidence="1 24">
        <text>a triacylglycerol + H2O = a diacylglycerol + a fatty acid + H(+)</text>
        <dbReference type="Rhea" id="RHEA:12044"/>
        <dbReference type="ChEBI" id="CHEBI:15377"/>
        <dbReference type="ChEBI" id="CHEBI:15378"/>
        <dbReference type="ChEBI" id="CHEBI:17855"/>
        <dbReference type="ChEBI" id="CHEBI:18035"/>
        <dbReference type="ChEBI" id="CHEBI:28868"/>
        <dbReference type="EC" id="3.1.1.34"/>
    </reaction>
</comment>
<evidence type="ECO:0000256" key="25">
    <source>
        <dbReference type="SAM" id="MobiDB-lite"/>
    </source>
</evidence>
<keyword evidence="21 24" id="KW-0850">VLDL</keyword>
<dbReference type="GO" id="GO:0005886">
    <property type="term" value="C:plasma membrane"/>
    <property type="evidence" value="ECO:0007669"/>
    <property type="project" value="UniProtKB-SubCell"/>
</dbReference>
<dbReference type="Proteomes" id="UP000694413">
    <property type="component" value="Unassembled WGS sequence"/>
</dbReference>
<comment type="caution">
    <text evidence="22">Lacks conserved residue(s) required for the propagation of feature annotation.</text>
</comment>
<dbReference type="NCBIfam" id="TIGR03230">
    <property type="entry name" value="lipo_lipase"/>
    <property type="match status" value="1"/>
</dbReference>
<dbReference type="OrthoDB" id="199913at2759"/>
<evidence type="ECO:0000256" key="11">
    <source>
        <dbReference type="ARBA" id="ARBA00022723"/>
    </source>
</evidence>
<dbReference type="Ensembl" id="ENSZALT00000012685.1">
    <property type="protein sequence ID" value="ENSZALP00000009057.1"/>
    <property type="gene ID" value="ENSZALG00000007817.1"/>
</dbReference>
<evidence type="ECO:0000256" key="14">
    <source>
        <dbReference type="ARBA" id="ARBA00022837"/>
    </source>
</evidence>
<keyword evidence="8 24" id="KW-0964">Secreted</keyword>
<dbReference type="GO" id="GO:0034185">
    <property type="term" value="F:apolipoprotein binding"/>
    <property type="evidence" value="ECO:0007669"/>
    <property type="project" value="TreeGrafter"/>
</dbReference>
<dbReference type="PANTHER" id="PTHR11610">
    <property type="entry name" value="LIPASE"/>
    <property type="match status" value="1"/>
</dbReference>
<evidence type="ECO:0000256" key="13">
    <source>
        <dbReference type="ARBA" id="ARBA00022801"/>
    </source>
</evidence>
<dbReference type="CDD" id="cd00707">
    <property type="entry name" value="Pancreat_lipase_like"/>
    <property type="match status" value="1"/>
</dbReference>
<keyword evidence="18 24" id="KW-0472">Membrane</keyword>
<organism evidence="27 28">
    <name type="scientific">Zonotrichia albicollis</name>
    <name type="common">White-throated sparrow</name>
    <name type="synonym">Fringilla albicollis</name>
    <dbReference type="NCBI Taxonomy" id="44394"/>
    <lineage>
        <taxon>Eukaryota</taxon>
        <taxon>Metazoa</taxon>
        <taxon>Chordata</taxon>
        <taxon>Craniata</taxon>
        <taxon>Vertebrata</taxon>
        <taxon>Euteleostomi</taxon>
        <taxon>Archelosauria</taxon>
        <taxon>Archosauria</taxon>
        <taxon>Dinosauria</taxon>
        <taxon>Saurischia</taxon>
        <taxon>Theropoda</taxon>
        <taxon>Coelurosauria</taxon>
        <taxon>Aves</taxon>
        <taxon>Neognathae</taxon>
        <taxon>Neoaves</taxon>
        <taxon>Telluraves</taxon>
        <taxon>Australaves</taxon>
        <taxon>Passeriformes</taxon>
        <taxon>Passerellidae</taxon>
        <taxon>Zonotrichia</taxon>
    </lineage>
</organism>
<dbReference type="PROSITE" id="PS50095">
    <property type="entry name" value="PLAT"/>
    <property type="match status" value="1"/>
</dbReference>
<evidence type="ECO:0000256" key="21">
    <source>
        <dbReference type="ARBA" id="ARBA00023313"/>
    </source>
</evidence>
<dbReference type="InterPro" id="IPR000734">
    <property type="entry name" value="TAG_lipase"/>
</dbReference>
<evidence type="ECO:0000256" key="1">
    <source>
        <dbReference type="ARBA" id="ARBA00000137"/>
    </source>
</evidence>
<comment type="subunit">
    <text evidence="24">Homodimer. Interacts with APOC2; the interaction activates LPL activity in the presence of lipids.</text>
</comment>
<evidence type="ECO:0000256" key="8">
    <source>
        <dbReference type="ARBA" id="ARBA00022525"/>
    </source>
</evidence>
<dbReference type="SMART" id="SM00308">
    <property type="entry name" value="LH2"/>
    <property type="match status" value="1"/>
</dbReference>
<dbReference type="PRINTS" id="PR00821">
    <property type="entry name" value="TAGLIPASE"/>
</dbReference>
<feature type="compositionally biased region" description="Basic and acidic residues" evidence="25">
    <location>
        <begin position="548"/>
        <end position="558"/>
    </location>
</feature>
<dbReference type="Pfam" id="PF00151">
    <property type="entry name" value="Lipase"/>
    <property type="match status" value="1"/>
</dbReference>
<keyword evidence="10 24" id="KW-0358">Heparin-binding</keyword>
<evidence type="ECO:0000256" key="10">
    <source>
        <dbReference type="ARBA" id="ARBA00022674"/>
    </source>
</evidence>
<keyword evidence="19 24" id="KW-1015">Disulfide bond</keyword>
<name>A0A8D2MKW0_ZONAL</name>
<evidence type="ECO:0000256" key="22">
    <source>
        <dbReference type="PROSITE-ProRule" id="PRU00152"/>
    </source>
</evidence>
<dbReference type="InterPro" id="IPR001024">
    <property type="entry name" value="PLAT/LH2_dom"/>
</dbReference>
<dbReference type="InterPro" id="IPR029058">
    <property type="entry name" value="AB_hydrolase_fold"/>
</dbReference>
<evidence type="ECO:0000256" key="20">
    <source>
        <dbReference type="ARBA" id="ARBA00023180"/>
    </source>
</evidence>
<evidence type="ECO:0000256" key="23">
    <source>
        <dbReference type="RuleBase" id="RU004262"/>
    </source>
</evidence>
<dbReference type="RefSeq" id="XP_005486292.4">
    <property type="nucleotide sequence ID" value="XM_005486235.4"/>
</dbReference>
<dbReference type="AlphaFoldDB" id="A0A8D2MKW0"/>
<dbReference type="InterPro" id="IPR036392">
    <property type="entry name" value="PLAT/LH2_dom_sf"/>
</dbReference>
<keyword evidence="7 24" id="KW-0162">Chylomicron</keyword>
<keyword evidence="11" id="KW-0479">Metal-binding</keyword>
<proteinExistence type="inferred from homology"/>
<dbReference type="GO" id="GO:0019433">
    <property type="term" value="P:triglyceride catabolic process"/>
    <property type="evidence" value="ECO:0007669"/>
    <property type="project" value="UniProtKB-UniRule"/>
</dbReference>
<keyword evidence="17 24" id="KW-0443">Lipid metabolism</keyword>
<dbReference type="Gene3D" id="2.60.60.20">
    <property type="entry name" value="PLAT/LH2 domain"/>
    <property type="match status" value="1"/>
</dbReference>
<keyword evidence="16 24" id="KW-0944">Nitration</keyword>
<keyword evidence="20" id="KW-0325">Glycoprotein</keyword>
<dbReference type="KEGG" id="zab:102074097"/>
<dbReference type="GO" id="GO:0004465">
    <property type="term" value="F:lipoprotein lipase activity"/>
    <property type="evidence" value="ECO:0007669"/>
    <property type="project" value="UniProtKB-UniRule"/>
</dbReference>
<protein>
    <recommendedName>
        <fullName evidence="5 24">Lipoprotein lipase</fullName>
        <shortName evidence="24">LPL</shortName>
        <ecNumber evidence="4 24">3.1.1.34</ecNumber>
    </recommendedName>
</protein>
<keyword evidence="9" id="KW-0272">Extracellular matrix</keyword>
<dbReference type="FunFam" id="3.40.50.1820:FF:000031">
    <property type="entry name" value="Lipoprotein lipase"/>
    <property type="match status" value="1"/>
</dbReference>
<dbReference type="GO" id="GO:0034361">
    <property type="term" value="C:very-low-density lipoprotein particle"/>
    <property type="evidence" value="ECO:0007669"/>
    <property type="project" value="UniProtKB-KW"/>
</dbReference>
<evidence type="ECO:0000256" key="3">
    <source>
        <dbReference type="ARBA" id="ARBA00010701"/>
    </source>
</evidence>
<reference evidence="27" key="2">
    <citation type="submission" date="2025-09" db="UniProtKB">
        <authorList>
            <consortium name="Ensembl"/>
        </authorList>
    </citation>
    <scope>IDENTIFICATION</scope>
</reference>
<keyword evidence="28" id="KW-1185">Reference proteome</keyword>
<evidence type="ECO:0000313" key="27">
    <source>
        <dbReference type="Ensembl" id="ENSZALP00000009057.1"/>
    </source>
</evidence>
<evidence type="ECO:0000256" key="15">
    <source>
        <dbReference type="ARBA" id="ARBA00022963"/>
    </source>
</evidence>
<dbReference type="InterPro" id="IPR033906">
    <property type="entry name" value="Lipase_N"/>
</dbReference>
<dbReference type="CDD" id="cd01758">
    <property type="entry name" value="PLAT_LPL"/>
    <property type="match status" value="1"/>
</dbReference>
<dbReference type="CTD" id="4023"/>
<evidence type="ECO:0000256" key="9">
    <source>
        <dbReference type="ARBA" id="ARBA00022530"/>
    </source>
</evidence>
<dbReference type="InterPro" id="IPR013818">
    <property type="entry name" value="Lipase"/>
</dbReference>
<dbReference type="SUPFAM" id="SSF49723">
    <property type="entry name" value="Lipase/lipooxygenase domain (PLAT/LH2 domain)"/>
    <property type="match status" value="1"/>
</dbReference>
<evidence type="ECO:0000259" key="26">
    <source>
        <dbReference type="PROSITE" id="PS50095"/>
    </source>
</evidence>
<dbReference type="GO" id="GO:0034372">
    <property type="term" value="P:very-low-density lipoprotein particle remodeling"/>
    <property type="evidence" value="ECO:0007669"/>
    <property type="project" value="TreeGrafter"/>
</dbReference>
<dbReference type="FunFam" id="2.60.60.20:FF:000006">
    <property type="entry name" value="Lipoprotein lipase"/>
    <property type="match status" value="1"/>
</dbReference>
<keyword evidence="15 24" id="KW-0442">Lipid degradation</keyword>
<evidence type="ECO:0000256" key="6">
    <source>
        <dbReference type="ARBA" id="ARBA00022475"/>
    </source>
</evidence>
<dbReference type="Pfam" id="PF01477">
    <property type="entry name" value="PLAT"/>
    <property type="match status" value="1"/>
</dbReference>
<comment type="subcellular location">
    <subcellularLocation>
        <location evidence="24">Cell membrane</location>
        <topology evidence="24">Peripheral membrane protein</topology>
        <orientation evidence="24">Extracellular side</orientation>
    </subcellularLocation>
    <subcellularLocation>
        <location evidence="24">Secreted</location>
    </subcellularLocation>
    <subcellularLocation>
        <location evidence="2 24">Secreted</location>
        <location evidence="2 24">Extracellular space</location>
        <location evidence="2 24">Extracellular matrix</location>
    </subcellularLocation>
    <text evidence="24">Newly synthesized LPL binds to cell surface heparan proteoglycans and is then released by heparanase. Subsequently, it becomes attached to heparan proteoglycan on endothelial cells. Locates to the plasma membrane of microvilli of hepatocytes with triglyceride-rich lipoproteins (TRL). Some of the bound LPL is then internalized and located inside non-coated endocytic vesicles.</text>
</comment>
<evidence type="ECO:0000256" key="24">
    <source>
        <dbReference type="RuleBase" id="RU362020"/>
    </source>
</evidence>
<feature type="domain" description="PLAT" evidence="26">
    <location>
        <begin position="409"/>
        <end position="532"/>
    </location>
</feature>
<evidence type="ECO:0000256" key="18">
    <source>
        <dbReference type="ARBA" id="ARBA00023136"/>
    </source>
</evidence>
<evidence type="ECO:0000256" key="16">
    <source>
        <dbReference type="ARBA" id="ARBA00023074"/>
    </source>
</evidence>
<keyword evidence="13 24" id="KW-0378">Hydrolase</keyword>
<keyword evidence="14" id="KW-0106">Calcium</keyword>
<evidence type="ECO:0000256" key="17">
    <source>
        <dbReference type="ARBA" id="ARBA00023098"/>
    </source>
</evidence>
<feature type="region of interest" description="Disordered" evidence="25">
    <location>
        <begin position="537"/>
        <end position="558"/>
    </location>
</feature>
<comment type="similarity">
    <text evidence="3 23">Belongs to the AB hydrolase superfamily. Lipase family.</text>
</comment>
<keyword evidence="6 24" id="KW-1003">Cell membrane</keyword>
<keyword evidence="12" id="KW-0732">Signal</keyword>
<evidence type="ECO:0000256" key="19">
    <source>
        <dbReference type="ARBA" id="ARBA00023157"/>
    </source>
</evidence>
<evidence type="ECO:0000256" key="5">
    <source>
        <dbReference type="ARBA" id="ARBA00018617"/>
    </source>
</evidence>
<evidence type="ECO:0000313" key="28">
    <source>
        <dbReference type="Proteomes" id="UP000694413"/>
    </source>
</evidence>
<dbReference type="PRINTS" id="PR00822">
    <property type="entry name" value="LIPOLIPASE"/>
</dbReference>
<dbReference type="EC" id="3.1.1.34" evidence="4 24"/>
<evidence type="ECO:0000256" key="2">
    <source>
        <dbReference type="ARBA" id="ARBA00004498"/>
    </source>
</evidence>
<accession>A0A8D2MKW0</accession>
<dbReference type="GeneID" id="102074097"/>
<evidence type="ECO:0000256" key="4">
    <source>
        <dbReference type="ARBA" id="ARBA00013181"/>
    </source>
</evidence>
<dbReference type="Gene3D" id="3.40.50.1820">
    <property type="entry name" value="alpha/beta hydrolase"/>
    <property type="match status" value="1"/>
</dbReference>
<dbReference type="PANTHER" id="PTHR11610:SF3">
    <property type="entry name" value="LIPOPROTEIN LIPASE"/>
    <property type="match status" value="1"/>
</dbReference>
<evidence type="ECO:0000256" key="12">
    <source>
        <dbReference type="ARBA" id="ARBA00022729"/>
    </source>
</evidence>
<dbReference type="GO" id="GO:0042627">
    <property type="term" value="C:chylomicron"/>
    <property type="evidence" value="ECO:0007669"/>
    <property type="project" value="UniProtKB-KW"/>
</dbReference>
<gene>
    <name evidence="27" type="primary">LPL</name>
</gene>
<dbReference type="GO" id="GO:0046872">
    <property type="term" value="F:metal ion binding"/>
    <property type="evidence" value="ECO:0007669"/>
    <property type="project" value="UniProtKB-KW"/>
</dbReference>
<dbReference type="InterPro" id="IPR002330">
    <property type="entry name" value="Lipo_Lipase"/>
</dbReference>